<dbReference type="Proteomes" id="UP000095517">
    <property type="component" value="Unassembled WGS sequence"/>
</dbReference>
<keyword evidence="5" id="KW-0998">Cell outer membrane</keyword>
<keyword evidence="3" id="KW-0732">Signal</keyword>
<accession>A0A174IQ85</accession>
<comment type="similarity">
    <text evidence="2">Belongs to the SusD family.</text>
</comment>
<evidence type="ECO:0000313" key="7">
    <source>
        <dbReference type="EMBL" id="CUO88326.1"/>
    </source>
</evidence>
<proteinExistence type="inferred from homology"/>
<dbReference type="RefSeq" id="WP_055279545.1">
    <property type="nucleotide sequence ID" value="NZ_CABIXA010000019.1"/>
</dbReference>
<dbReference type="PROSITE" id="PS51257">
    <property type="entry name" value="PROKAR_LIPOPROTEIN"/>
    <property type="match status" value="1"/>
</dbReference>
<evidence type="ECO:0000256" key="3">
    <source>
        <dbReference type="ARBA" id="ARBA00022729"/>
    </source>
</evidence>
<organism evidence="7 8">
    <name type="scientific">Bacteroides finegoldii</name>
    <dbReference type="NCBI Taxonomy" id="338188"/>
    <lineage>
        <taxon>Bacteria</taxon>
        <taxon>Pseudomonadati</taxon>
        <taxon>Bacteroidota</taxon>
        <taxon>Bacteroidia</taxon>
        <taxon>Bacteroidales</taxon>
        <taxon>Bacteroidaceae</taxon>
        <taxon>Bacteroides</taxon>
    </lineage>
</organism>
<dbReference type="CDD" id="cd08977">
    <property type="entry name" value="SusD"/>
    <property type="match status" value="1"/>
</dbReference>
<dbReference type="SUPFAM" id="SSF48452">
    <property type="entry name" value="TPR-like"/>
    <property type="match status" value="1"/>
</dbReference>
<name>A0A174IQ85_9BACE</name>
<evidence type="ECO:0000256" key="1">
    <source>
        <dbReference type="ARBA" id="ARBA00004442"/>
    </source>
</evidence>
<dbReference type="Gene3D" id="1.25.40.10">
    <property type="entry name" value="Tetratricopeptide repeat domain"/>
    <property type="match status" value="1"/>
</dbReference>
<dbReference type="InterPro" id="IPR012944">
    <property type="entry name" value="SusD_RagB_dom"/>
</dbReference>
<dbReference type="GO" id="GO:0009279">
    <property type="term" value="C:cell outer membrane"/>
    <property type="evidence" value="ECO:0007669"/>
    <property type="project" value="UniProtKB-SubCell"/>
</dbReference>
<sequence>MKFYSIKSIILVSALTLFGGCIGDLDVMPLDPNVMTAEDAYSTPESYTQGLKKIYSVWALSGQKDAGSSDLSDLNAGNTVLLRCWWTLQESTTDEVKCAWSDSWVPQVNGLSWNTAKVESMEGLYHRSMYIVSIANDFLKQLNNAPDEVDRERYRAEARFCRALAYYVLMDAFANPPFVTEETTSTLPEQINRKDLFSWLEKELTAIRSLLPEQTDEYGRADQHTVEFLLARMYLNAEVYTGTPRYTDCITYCKYILGSNDYSLADNYAELFMADNGENTNARKEIIFPVLADGNTTQSYGIGAIIVGSRSSSEGTVVNYGCNGGWDGFRSTGNLIRAFEYEAEESAWTADNLNSHDNRAIFYSTGRSLDIKTSSIGTFTTEGWSVFKFTNLNSDGTPGKNSVFPDTDFPLFRLADVYLMYAESVARGGEGGSESQAVTYIQDLRKRAKTGYSQVDAAWLKASASINGSTASVNFGNILNERCRELYWEATRRTDLIRYGLFTSNTYTWAEKGGVITGVGVNKRYNLFPIPVSDISVNGNLQQNEGY</sequence>
<dbReference type="EMBL" id="CYZH01000019">
    <property type="protein sequence ID" value="CUO88326.1"/>
    <property type="molecule type" value="Genomic_DNA"/>
</dbReference>
<dbReference type="AlphaFoldDB" id="A0A174IQ85"/>
<protein>
    <submittedName>
        <fullName evidence="7">SusD family</fullName>
    </submittedName>
</protein>
<evidence type="ECO:0000313" key="8">
    <source>
        <dbReference type="Proteomes" id="UP000095517"/>
    </source>
</evidence>
<dbReference type="InterPro" id="IPR011990">
    <property type="entry name" value="TPR-like_helical_dom_sf"/>
</dbReference>
<evidence type="ECO:0000256" key="5">
    <source>
        <dbReference type="ARBA" id="ARBA00023237"/>
    </source>
</evidence>
<comment type="subcellular location">
    <subcellularLocation>
        <location evidence="1">Cell outer membrane</location>
    </subcellularLocation>
</comment>
<dbReference type="Gene3D" id="1.25.40.390">
    <property type="match status" value="1"/>
</dbReference>
<dbReference type="Pfam" id="PF07980">
    <property type="entry name" value="SusD_RagB"/>
    <property type="match status" value="1"/>
</dbReference>
<reference evidence="7 8" key="1">
    <citation type="submission" date="2015-09" db="EMBL/GenBank/DDBJ databases">
        <authorList>
            <consortium name="Pathogen Informatics"/>
        </authorList>
    </citation>
    <scope>NUCLEOTIDE SEQUENCE [LARGE SCALE GENOMIC DNA]</scope>
    <source>
        <strain evidence="7 8">2789STDY5608840</strain>
    </source>
</reference>
<evidence type="ECO:0000256" key="4">
    <source>
        <dbReference type="ARBA" id="ARBA00023136"/>
    </source>
</evidence>
<dbReference type="STRING" id="338188.ERS852397_03017"/>
<feature type="domain" description="RagB/SusD" evidence="6">
    <location>
        <begin position="229"/>
        <end position="547"/>
    </location>
</feature>
<evidence type="ECO:0000256" key="2">
    <source>
        <dbReference type="ARBA" id="ARBA00006275"/>
    </source>
</evidence>
<keyword evidence="4" id="KW-0472">Membrane</keyword>
<evidence type="ECO:0000259" key="6">
    <source>
        <dbReference type="Pfam" id="PF07980"/>
    </source>
</evidence>
<dbReference type="Gene3D" id="1.10.3780.10">
    <property type="entry name" value="SusD-like"/>
    <property type="match status" value="1"/>
</dbReference>
<gene>
    <name evidence="7" type="ORF">ERS852397_03017</name>
</gene>